<feature type="region of interest" description="Disordered" evidence="1">
    <location>
        <begin position="56"/>
        <end position="118"/>
    </location>
</feature>
<evidence type="ECO:0000313" key="2">
    <source>
        <dbReference type="EMBL" id="CAE0505052.1"/>
    </source>
</evidence>
<protein>
    <submittedName>
        <fullName evidence="2">Uncharacterized protein</fullName>
    </submittedName>
</protein>
<dbReference type="AlphaFoldDB" id="A0A6S8P5F4"/>
<proteinExistence type="predicted"/>
<feature type="compositionally biased region" description="Basic residues" evidence="1">
    <location>
        <begin position="75"/>
        <end position="92"/>
    </location>
</feature>
<feature type="compositionally biased region" description="Low complexity" evidence="1">
    <location>
        <begin position="93"/>
        <end position="104"/>
    </location>
</feature>
<dbReference type="EMBL" id="HBIP01032987">
    <property type="protein sequence ID" value="CAE0505052.1"/>
    <property type="molecule type" value="Transcribed_RNA"/>
</dbReference>
<organism evidence="2">
    <name type="scientific">Dunaliella tertiolecta</name>
    <name type="common">Green alga</name>
    <dbReference type="NCBI Taxonomy" id="3047"/>
    <lineage>
        <taxon>Eukaryota</taxon>
        <taxon>Viridiplantae</taxon>
        <taxon>Chlorophyta</taxon>
        <taxon>core chlorophytes</taxon>
        <taxon>Chlorophyceae</taxon>
        <taxon>CS clade</taxon>
        <taxon>Chlamydomonadales</taxon>
        <taxon>Dunaliellaceae</taxon>
        <taxon>Dunaliella</taxon>
    </lineage>
</organism>
<feature type="compositionally biased region" description="Acidic residues" evidence="1">
    <location>
        <begin position="105"/>
        <end position="118"/>
    </location>
</feature>
<accession>A0A6S8P5F4</accession>
<evidence type="ECO:0000313" key="3">
    <source>
        <dbReference type="EMBL" id="CAE0505053.1"/>
    </source>
</evidence>
<dbReference type="EMBL" id="HBIP01032989">
    <property type="protein sequence ID" value="CAE0505053.1"/>
    <property type="molecule type" value="Transcribed_RNA"/>
</dbReference>
<gene>
    <name evidence="2" type="ORF">DTER00134_LOCUS20125</name>
    <name evidence="3" type="ORF">DTER00134_LOCUS20126</name>
</gene>
<evidence type="ECO:0000256" key="1">
    <source>
        <dbReference type="SAM" id="MobiDB-lite"/>
    </source>
</evidence>
<sequence length="118" mass="12790">MVGSRLPNPLMLGQRMFLPEETCPNLQFQVQGVSLGRPRNVGLSVATLCGQALNNGRGKAKQKADGQTAAAAKHTAAHGKEPRRSKRQRKVSSKASQQYNLESDSNVDDVTDESEDEV</sequence>
<feature type="compositionally biased region" description="Low complexity" evidence="1">
    <location>
        <begin position="65"/>
        <end position="74"/>
    </location>
</feature>
<reference evidence="2" key="1">
    <citation type="submission" date="2021-01" db="EMBL/GenBank/DDBJ databases">
        <authorList>
            <person name="Corre E."/>
            <person name="Pelletier E."/>
            <person name="Niang G."/>
            <person name="Scheremetjew M."/>
            <person name="Finn R."/>
            <person name="Kale V."/>
            <person name="Holt S."/>
            <person name="Cochrane G."/>
            <person name="Meng A."/>
            <person name="Brown T."/>
            <person name="Cohen L."/>
        </authorList>
    </citation>
    <scope>NUCLEOTIDE SEQUENCE</scope>
    <source>
        <strain evidence="2">CCMP1320</strain>
    </source>
</reference>
<name>A0A6S8P5F4_DUNTE</name>